<proteinExistence type="evidence at transcript level"/>
<accession>D5AAB0</accession>
<feature type="compositionally biased region" description="Basic and acidic residues" evidence="1">
    <location>
        <begin position="271"/>
        <end position="284"/>
    </location>
</feature>
<evidence type="ECO:0000313" key="3">
    <source>
        <dbReference type="EMBL" id="ADE76479.1"/>
    </source>
</evidence>
<keyword evidence="2" id="KW-0812">Transmembrane</keyword>
<dbReference type="EMBL" id="BT123140">
    <property type="protein sequence ID" value="ADE76479.1"/>
    <property type="molecule type" value="mRNA"/>
</dbReference>
<feature type="compositionally biased region" description="Polar residues" evidence="1">
    <location>
        <begin position="289"/>
        <end position="312"/>
    </location>
</feature>
<feature type="transmembrane region" description="Helical" evidence="2">
    <location>
        <begin position="204"/>
        <end position="223"/>
    </location>
</feature>
<evidence type="ECO:0000256" key="1">
    <source>
        <dbReference type="SAM" id="MobiDB-lite"/>
    </source>
</evidence>
<feature type="region of interest" description="Disordered" evidence="1">
    <location>
        <begin position="238"/>
        <end position="312"/>
    </location>
</feature>
<feature type="transmembrane region" description="Helical" evidence="2">
    <location>
        <begin position="147"/>
        <end position="172"/>
    </location>
</feature>
<protein>
    <recommendedName>
        <fullName evidence="4">Tetraspanin-18</fullName>
    </recommendedName>
</protein>
<feature type="compositionally biased region" description="Polar residues" evidence="1">
    <location>
        <begin position="245"/>
        <end position="262"/>
    </location>
</feature>
<keyword evidence="2" id="KW-0472">Membrane</keyword>
<reference evidence="3" key="1">
    <citation type="submission" date="2010-04" db="EMBL/GenBank/DDBJ databases">
        <authorList>
            <person name="Reid K.E."/>
            <person name="Liao N."/>
            <person name="Chan S."/>
            <person name="Docking R."/>
            <person name="Taylor G."/>
            <person name="Moore R."/>
            <person name="Mayo M."/>
            <person name="Munro S."/>
            <person name="King J."/>
            <person name="Yanchuk A."/>
            <person name="Holt R."/>
            <person name="Jones S."/>
            <person name="Marra M."/>
            <person name="Ritland C.E."/>
            <person name="Ritland K."/>
            <person name="Bohlmann J."/>
        </authorList>
    </citation>
    <scope>NUCLEOTIDE SEQUENCE</scope>
    <source>
        <tissue evidence="3">Bud</tissue>
    </source>
</reference>
<evidence type="ECO:0008006" key="4">
    <source>
        <dbReference type="Google" id="ProtNLM"/>
    </source>
</evidence>
<feature type="transmembrane region" description="Helical" evidence="2">
    <location>
        <begin position="118"/>
        <end position="140"/>
    </location>
</feature>
<organism evidence="3">
    <name type="scientific">Picea sitchensis</name>
    <name type="common">Sitka spruce</name>
    <name type="synonym">Pinus sitchensis</name>
    <dbReference type="NCBI Taxonomy" id="3332"/>
    <lineage>
        <taxon>Eukaryota</taxon>
        <taxon>Viridiplantae</taxon>
        <taxon>Streptophyta</taxon>
        <taxon>Embryophyta</taxon>
        <taxon>Tracheophyta</taxon>
        <taxon>Spermatophyta</taxon>
        <taxon>Pinopsida</taxon>
        <taxon>Pinidae</taxon>
        <taxon>Conifers I</taxon>
        <taxon>Pinales</taxon>
        <taxon>Pinaceae</taxon>
        <taxon>Picea</taxon>
    </lineage>
</organism>
<dbReference type="AlphaFoldDB" id="D5AAB0"/>
<sequence length="312" mass="34652">MGCQGCRVFVAFLLKFLNFIQAFIGASMILYAIWMLNRWNSHVRPPPIAPAPNNVDGYNLPAELMSLHSSVGQQLEVPFSNPQTIARADQLQFRKLGQHSFDIVAGADLDVHSLPAPWFIYTCLGIGIIVCVITCIGHVAAEIANGFCLCCYSTLIVLLILVEAALVADIFLNHNWEKDIPNDPTGEFENTKEFIEHNIDICKWVALTVVIIQAFSLLLATILRAMVSTRRPDYDSDDGDYISSRGTSHQPLLSQGSETPSGPVTGKNRSKSRDAWSKRMREKYALNPNEFTFSSTEPNITDPNTESRCAIM</sequence>
<keyword evidence="2" id="KW-1133">Transmembrane helix</keyword>
<evidence type="ECO:0000256" key="2">
    <source>
        <dbReference type="SAM" id="Phobius"/>
    </source>
</evidence>
<name>D5AAB0_PICSI</name>
<dbReference type="OMA" id="DHHWEKD"/>
<feature type="transmembrane region" description="Helical" evidence="2">
    <location>
        <begin position="12"/>
        <end position="34"/>
    </location>
</feature>